<dbReference type="InterPro" id="IPR050215">
    <property type="entry name" value="Thiolase-like_sf_Thiolase"/>
</dbReference>
<feature type="domain" description="Thiolase N-terminal" evidence="9">
    <location>
        <begin position="5"/>
        <end position="267"/>
    </location>
</feature>
<dbReference type="InterPro" id="IPR020610">
    <property type="entry name" value="Thiolase_AS"/>
</dbReference>
<dbReference type="PROSITE" id="PS00099">
    <property type="entry name" value="THIOLASE_3"/>
    <property type="match status" value="1"/>
</dbReference>
<keyword evidence="5 8" id="KW-0012">Acyltransferase</keyword>
<name>A0A246RIN4_9ACTN</name>
<evidence type="ECO:0000256" key="4">
    <source>
        <dbReference type="ARBA" id="ARBA00022679"/>
    </source>
</evidence>
<evidence type="ECO:0000256" key="6">
    <source>
        <dbReference type="ARBA" id="ARBA00048527"/>
    </source>
</evidence>
<evidence type="ECO:0000256" key="1">
    <source>
        <dbReference type="ARBA" id="ARBA00005189"/>
    </source>
</evidence>
<dbReference type="GO" id="GO:0019619">
    <property type="term" value="P:3,4-dihydroxybenzoate catabolic process"/>
    <property type="evidence" value="ECO:0007669"/>
    <property type="project" value="InterPro"/>
</dbReference>
<organism evidence="11 12">
    <name type="scientific">Micromonospora wenchangensis</name>
    <dbReference type="NCBI Taxonomy" id="1185415"/>
    <lineage>
        <taxon>Bacteria</taxon>
        <taxon>Bacillati</taxon>
        <taxon>Actinomycetota</taxon>
        <taxon>Actinomycetes</taxon>
        <taxon>Micromonosporales</taxon>
        <taxon>Micromonosporaceae</taxon>
        <taxon>Micromonospora</taxon>
    </lineage>
</organism>
<reference evidence="11 12" key="1">
    <citation type="submission" date="2017-03" db="EMBL/GenBank/DDBJ databases">
        <title>Whole genome sequence of Micromonospora wenchangensis, isolated from mangrove soil.</title>
        <authorList>
            <person name="Yang H."/>
        </authorList>
    </citation>
    <scope>NUCLEOTIDE SEQUENCE [LARGE SCALE GENOMIC DNA]</scope>
    <source>
        <strain evidence="11 12">CCTCC AA 2012002</strain>
    </source>
</reference>
<dbReference type="InterPro" id="IPR020615">
    <property type="entry name" value="Thiolase_acyl_enz_int_AS"/>
</dbReference>
<sequence length="401" mass="41319">MSVAYLVSGVRTPIGRYAGALAGVRPDDLAAHVLRELVARHPAVDWARVDDVVLGCANQAGEDNRNVARMAALLAGLPQEVPGSTVNRLCGSGLDALATAARAVVAGEADLVLAGGVESMSRAPFVMPKAATPYSRAAEVYDTTLGWRLVNPLMEAGWGIDSMPETAENVAAEFGVDRRAQDEFALRSQQRAAKAQADGRFAEEIVPVTVPAGRRDTKLVEVDEHPRETSLAKLAALPTPFRAGGTVTAGNSSGVNDGAVALLVASEAAVARYGLSPLARVSGAAAAGVPPRIMGIGPVPATRRLLDRLGVALADVDVVELNEAFAAQGIAVLRELGLPEDAEHVNPNGGAIALGHPLGASGARLALTAALELRRRGGRRALATMCVGVGQGIALMLESAD</sequence>
<dbReference type="Pfam" id="PF02803">
    <property type="entry name" value="Thiolase_C"/>
    <property type="match status" value="1"/>
</dbReference>
<dbReference type="AlphaFoldDB" id="A0A246RIN4"/>
<evidence type="ECO:0000313" key="12">
    <source>
        <dbReference type="Proteomes" id="UP000197174"/>
    </source>
</evidence>
<dbReference type="CDD" id="cd00751">
    <property type="entry name" value="thiolase"/>
    <property type="match status" value="1"/>
</dbReference>
<dbReference type="PANTHER" id="PTHR43853:SF2">
    <property type="entry name" value="3-OXOADIPYL-COA_3-OXO-5,6-DEHYDROSUBERYL-COA THIOLASE"/>
    <property type="match status" value="1"/>
</dbReference>
<keyword evidence="12" id="KW-1185">Reference proteome</keyword>
<dbReference type="OrthoDB" id="5167532at2"/>
<dbReference type="InterPro" id="IPR020613">
    <property type="entry name" value="Thiolase_CS"/>
</dbReference>
<dbReference type="InterPro" id="IPR020617">
    <property type="entry name" value="Thiolase_C"/>
</dbReference>
<feature type="active site" description="Proton acceptor" evidence="7">
    <location>
        <position position="356"/>
    </location>
</feature>
<dbReference type="InterPro" id="IPR020616">
    <property type="entry name" value="Thiolase_N"/>
</dbReference>
<evidence type="ECO:0000256" key="8">
    <source>
        <dbReference type="RuleBase" id="RU003557"/>
    </source>
</evidence>
<protein>
    <submittedName>
        <fullName evidence="11">3-oxoadipyl-CoA thiolase</fullName>
    </submittedName>
</protein>
<dbReference type="InterPro" id="IPR016039">
    <property type="entry name" value="Thiolase-like"/>
</dbReference>
<dbReference type="PROSITE" id="PS00737">
    <property type="entry name" value="THIOLASE_2"/>
    <property type="match status" value="1"/>
</dbReference>
<dbReference type="GO" id="GO:0006635">
    <property type="term" value="P:fatty acid beta-oxidation"/>
    <property type="evidence" value="ECO:0007669"/>
    <property type="project" value="TreeGrafter"/>
</dbReference>
<dbReference type="Pfam" id="PF00108">
    <property type="entry name" value="Thiolase_N"/>
    <property type="match status" value="1"/>
</dbReference>
<keyword evidence="4 8" id="KW-0808">Transferase</keyword>
<gene>
    <name evidence="11" type="ORF">B5D80_20590</name>
</gene>
<evidence type="ECO:0000256" key="7">
    <source>
        <dbReference type="PIRSR" id="PIRSR000429-1"/>
    </source>
</evidence>
<comment type="similarity">
    <text evidence="3 8">Belongs to the thiolase-like superfamily. Thiolase family.</text>
</comment>
<evidence type="ECO:0000259" key="9">
    <source>
        <dbReference type="Pfam" id="PF00108"/>
    </source>
</evidence>
<evidence type="ECO:0000256" key="2">
    <source>
        <dbReference type="ARBA" id="ARBA00005211"/>
    </source>
</evidence>
<feature type="active site" description="Acyl-thioester intermediate" evidence="7">
    <location>
        <position position="90"/>
    </location>
</feature>
<comment type="pathway">
    <text evidence="2">Aromatic compound metabolism.</text>
</comment>
<dbReference type="PROSITE" id="PS00098">
    <property type="entry name" value="THIOLASE_1"/>
    <property type="match status" value="1"/>
</dbReference>
<feature type="active site" description="Proton acceptor" evidence="7">
    <location>
        <position position="386"/>
    </location>
</feature>
<accession>A0A246RIN4</accession>
<proteinExistence type="inferred from homology"/>
<dbReference type="Proteomes" id="UP000197174">
    <property type="component" value="Unassembled WGS sequence"/>
</dbReference>
<evidence type="ECO:0000313" key="11">
    <source>
        <dbReference type="EMBL" id="OWV04309.1"/>
    </source>
</evidence>
<dbReference type="Gene3D" id="3.40.47.10">
    <property type="match status" value="1"/>
</dbReference>
<dbReference type="PANTHER" id="PTHR43853">
    <property type="entry name" value="3-KETOACYL-COA THIOLASE, PEROXISOMAL"/>
    <property type="match status" value="1"/>
</dbReference>
<dbReference type="InterPro" id="IPR012793">
    <property type="entry name" value="PcaF"/>
</dbReference>
<dbReference type="EMBL" id="MZMV01000036">
    <property type="protein sequence ID" value="OWV04309.1"/>
    <property type="molecule type" value="Genomic_DNA"/>
</dbReference>
<dbReference type="NCBIfam" id="NF006551">
    <property type="entry name" value="PRK09050.1"/>
    <property type="match status" value="1"/>
</dbReference>
<evidence type="ECO:0000256" key="3">
    <source>
        <dbReference type="ARBA" id="ARBA00010982"/>
    </source>
</evidence>
<evidence type="ECO:0000256" key="5">
    <source>
        <dbReference type="ARBA" id="ARBA00023315"/>
    </source>
</evidence>
<evidence type="ECO:0000259" key="10">
    <source>
        <dbReference type="Pfam" id="PF02803"/>
    </source>
</evidence>
<dbReference type="GO" id="GO:0005737">
    <property type="term" value="C:cytoplasm"/>
    <property type="evidence" value="ECO:0007669"/>
    <property type="project" value="UniProtKB-ARBA"/>
</dbReference>
<dbReference type="GO" id="GO:0010124">
    <property type="term" value="P:phenylacetate catabolic process"/>
    <property type="evidence" value="ECO:0007669"/>
    <property type="project" value="TreeGrafter"/>
</dbReference>
<dbReference type="NCBIfam" id="TIGR02430">
    <property type="entry name" value="pcaF"/>
    <property type="match status" value="1"/>
</dbReference>
<dbReference type="GO" id="GO:0033812">
    <property type="term" value="F:3-oxoadipyl-CoA thiolase activity"/>
    <property type="evidence" value="ECO:0007669"/>
    <property type="project" value="UniProtKB-EC"/>
</dbReference>
<comment type="pathway">
    <text evidence="1">Lipid metabolism.</text>
</comment>
<dbReference type="RefSeq" id="WP_088645541.1">
    <property type="nucleotide sequence ID" value="NZ_MZMV01000036.1"/>
</dbReference>
<dbReference type="InterPro" id="IPR002155">
    <property type="entry name" value="Thiolase"/>
</dbReference>
<dbReference type="SUPFAM" id="SSF53901">
    <property type="entry name" value="Thiolase-like"/>
    <property type="match status" value="2"/>
</dbReference>
<dbReference type="NCBIfam" id="TIGR01930">
    <property type="entry name" value="AcCoA-C-Actrans"/>
    <property type="match status" value="1"/>
</dbReference>
<comment type="catalytic activity">
    <reaction evidence="6">
        <text>succinyl-CoA + acetyl-CoA = 3-oxoadipyl-CoA + CoA</text>
        <dbReference type="Rhea" id="RHEA:19481"/>
        <dbReference type="ChEBI" id="CHEBI:57287"/>
        <dbReference type="ChEBI" id="CHEBI:57288"/>
        <dbReference type="ChEBI" id="CHEBI:57292"/>
        <dbReference type="ChEBI" id="CHEBI:57348"/>
        <dbReference type="EC" id="2.3.1.174"/>
    </reaction>
</comment>
<dbReference type="FunFam" id="3.40.47.10:FF:000010">
    <property type="entry name" value="Acetyl-CoA acetyltransferase (Thiolase)"/>
    <property type="match status" value="1"/>
</dbReference>
<comment type="caution">
    <text evidence="11">The sequence shown here is derived from an EMBL/GenBank/DDBJ whole genome shotgun (WGS) entry which is preliminary data.</text>
</comment>
<dbReference type="PIRSF" id="PIRSF000429">
    <property type="entry name" value="Ac-CoA_Ac_transf"/>
    <property type="match status" value="1"/>
</dbReference>
<feature type="domain" description="Thiolase C-terminal" evidence="10">
    <location>
        <begin position="276"/>
        <end position="398"/>
    </location>
</feature>